<dbReference type="EMBL" id="BSFP01000009">
    <property type="protein sequence ID" value="GLL00655.1"/>
    <property type="molecule type" value="Genomic_DNA"/>
</dbReference>
<comment type="caution">
    <text evidence="2">The sequence shown here is derived from an EMBL/GenBank/DDBJ whole genome shotgun (WGS) entry which is preliminary data.</text>
</comment>
<dbReference type="Proteomes" id="UP001143480">
    <property type="component" value="Unassembled WGS sequence"/>
</dbReference>
<feature type="domain" description="GAF" evidence="1">
    <location>
        <begin position="26"/>
        <end position="172"/>
    </location>
</feature>
<evidence type="ECO:0000313" key="3">
    <source>
        <dbReference type="Proteomes" id="UP001143480"/>
    </source>
</evidence>
<dbReference type="InterPro" id="IPR029016">
    <property type="entry name" value="GAF-like_dom_sf"/>
</dbReference>
<evidence type="ECO:0000313" key="2">
    <source>
        <dbReference type="EMBL" id="GLL00655.1"/>
    </source>
</evidence>
<protein>
    <recommendedName>
        <fullName evidence="1">GAF domain-containing protein</fullName>
    </recommendedName>
</protein>
<name>A0A9W6NK75_9ACTN</name>
<dbReference type="SUPFAM" id="SSF55781">
    <property type="entry name" value="GAF domain-like"/>
    <property type="match status" value="1"/>
</dbReference>
<dbReference type="SMART" id="SM00065">
    <property type="entry name" value="GAF"/>
    <property type="match status" value="1"/>
</dbReference>
<dbReference type="PANTHER" id="PTHR43102:SF2">
    <property type="entry name" value="GAF DOMAIN-CONTAINING PROTEIN"/>
    <property type="match status" value="1"/>
</dbReference>
<proteinExistence type="predicted"/>
<sequence length="172" mass="18391">MIRSNEKIANLGRMRGLAAYDLFNPDLHDRLQVICRRSAGRLDVPIAAVQAVLDTATATLAASDPEHDLVSSGGGPNEFTFCPQVVLDEAPYVVDDLRDDPVHGANPVVQVGLVRSYAGIPLRLPSGHILGAHCAMSGEPHAFTDAEIAELTTAADEVVDIIRHYELNLSAS</sequence>
<reference evidence="2" key="2">
    <citation type="submission" date="2023-01" db="EMBL/GenBank/DDBJ databases">
        <authorList>
            <person name="Sun Q."/>
            <person name="Evtushenko L."/>
        </authorList>
    </citation>
    <scope>NUCLEOTIDE SEQUENCE</scope>
    <source>
        <strain evidence="2">VKM Ac-1321</strain>
    </source>
</reference>
<evidence type="ECO:0000259" key="1">
    <source>
        <dbReference type="SMART" id="SM00065"/>
    </source>
</evidence>
<dbReference type="PANTHER" id="PTHR43102">
    <property type="entry name" value="SLR1143 PROTEIN"/>
    <property type="match status" value="1"/>
</dbReference>
<dbReference type="Gene3D" id="3.30.450.40">
    <property type="match status" value="1"/>
</dbReference>
<keyword evidence="3" id="KW-1185">Reference proteome</keyword>
<dbReference type="RefSeq" id="WP_261965327.1">
    <property type="nucleotide sequence ID" value="NZ_BAAAXA010000001.1"/>
</dbReference>
<organism evidence="2 3">
    <name type="scientific">Dactylosporangium matsuzakiense</name>
    <dbReference type="NCBI Taxonomy" id="53360"/>
    <lineage>
        <taxon>Bacteria</taxon>
        <taxon>Bacillati</taxon>
        <taxon>Actinomycetota</taxon>
        <taxon>Actinomycetes</taxon>
        <taxon>Micromonosporales</taxon>
        <taxon>Micromonosporaceae</taxon>
        <taxon>Dactylosporangium</taxon>
    </lineage>
</organism>
<dbReference type="AlphaFoldDB" id="A0A9W6NK75"/>
<dbReference type="Pfam" id="PF01590">
    <property type="entry name" value="GAF"/>
    <property type="match status" value="1"/>
</dbReference>
<accession>A0A9W6NK75</accession>
<gene>
    <name evidence="2" type="ORF">GCM10017581_023960</name>
</gene>
<dbReference type="InterPro" id="IPR003018">
    <property type="entry name" value="GAF"/>
</dbReference>
<reference evidence="2" key="1">
    <citation type="journal article" date="2014" name="Int. J. Syst. Evol. Microbiol.">
        <title>Complete genome sequence of Corynebacterium casei LMG S-19264T (=DSM 44701T), isolated from a smear-ripened cheese.</title>
        <authorList>
            <consortium name="US DOE Joint Genome Institute (JGI-PGF)"/>
            <person name="Walter F."/>
            <person name="Albersmeier A."/>
            <person name="Kalinowski J."/>
            <person name="Ruckert C."/>
        </authorList>
    </citation>
    <scope>NUCLEOTIDE SEQUENCE</scope>
    <source>
        <strain evidence="2">VKM Ac-1321</strain>
    </source>
</reference>